<proteinExistence type="predicted"/>
<evidence type="ECO:0000256" key="2">
    <source>
        <dbReference type="SAM" id="MobiDB-lite"/>
    </source>
</evidence>
<gene>
    <name evidence="3" type="ORF">EJ03DRAFT_303960</name>
</gene>
<dbReference type="Proteomes" id="UP000799436">
    <property type="component" value="Unassembled WGS sequence"/>
</dbReference>
<feature type="region of interest" description="Disordered" evidence="2">
    <location>
        <begin position="352"/>
        <end position="374"/>
    </location>
</feature>
<organism evidence="3 4">
    <name type="scientific">Teratosphaeria nubilosa</name>
    <dbReference type="NCBI Taxonomy" id="161662"/>
    <lineage>
        <taxon>Eukaryota</taxon>
        <taxon>Fungi</taxon>
        <taxon>Dikarya</taxon>
        <taxon>Ascomycota</taxon>
        <taxon>Pezizomycotina</taxon>
        <taxon>Dothideomycetes</taxon>
        <taxon>Dothideomycetidae</taxon>
        <taxon>Mycosphaerellales</taxon>
        <taxon>Teratosphaeriaceae</taxon>
        <taxon>Teratosphaeria</taxon>
    </lineage>
</organism>
<evidence type="ECO:0008006" key="5">
    <source>
        <dbReference type="Google" id="ProtNLM"/>
    </source>
</evidence>
<dbReference type="AlphaFoldDB" id="A0A6G1LNA8"/>
<feature type="coiled-coil region" evidence="1">
    <location>
        <begin position="88"/>
        <end position="115"/>
    </location>
</feature>
<dbReference type="OrthoDB" id="5314201at2759"/>
<reference evidence="3" key="1">
    <citation type="journal article" date="2020" name="Stud. Mycol.">
        <title>101 Dothideomycetes genomes: a test case for predicting lifestyles and emergence of pathogens.</title>
        <authorList>
            <person name="Haridas S."/>
            <person name="Albert R."/>
            <person name="Binder M."/>
            <person name="Bloem J."/>
            <person name="Labutti K."/>
            <person name="Salamov A."/>
            <person name="Andreopoulos B."/>
            <person name="Baker S."/>
            <person name="Barry K."/>
            <person name="Bills G."/>
            <person name="Bluhm B."/>
            <person name="Cannon C."/>
            <person name="Castanera R."/>
            <person name="Culley D."/>
            <person name="Daum C."/>
            <person name="Ezra D."/>
            <person name="Gonzalez J."/>
            <person name="Henrissat B."/>
            <person name="Kuo A."/>
            <person name="Liang C."/>
            <person name="Lipzen A."/>
            <person name="Lutzoni F."/>
            <person name="Magnuson J."/>
            <person name="Mondo S."/>
            <person name="Nolan M."/>
            <person name="Ohm R."/>
            <person name="Pangilinan J."/>
            <person name="Park H.-J."/>
            <person name="Ramirez L."/>
            <person name="Alfaro M."/>
            <person name="Sun H."/>
            <person name="Tritt A."/>
            <person name="Yoshinaga Y."/>
            <person name="Zwiers L.-H."/>
            <person name="Turgeon B."/>
            <person name="Goodwin S."/>
            <person name="Spatafora J."/>
            <person name="Crous P."/>
            <person name="Grigoriev I."/>
        </authorList>
    </citation>
    <scope>NUCLEOTIDE SEQUENCE</scope>
    <source>
        <strain evidence="3">CBS 116005</strain>
    </source>
</reference>
<accession>A0A6G1LNA8</accession>
<keyword evidence="1" id="KW-0175">Coiled coil</keyword>
<evidence type="ECO:0000313" key="3">
    <source>
        <dbReference type="EMBL" id="KAF2774397.1"/>
    </source>
</evidence>
<keyword evidence="4" id="KW-1185">Reference proteome</keyword>
<protein>
    <recommendedName>
        <fullName evidence="5">HAUS augmin-like complex subunit 3 N-terminal domain-containing protein</fullName>
    </recommendedName>
</protein>
<evidence type="ECO:0000313" key="4">
    <source>
        <dbReference type="Proteomes" id="UP000799436"/>
    </source>
</evidence>
<name>A0A6G1LNA8_9PEZI</name>
<dbReference type="EMBL" id="ML995808">
    <property type="protein sequence ID" value="KAF2774397.1"/>
    <property type="molecule type" value="Genomic_DNA"/>
</dbReference>
<evidence type="ECO:0000256" key="1">
    <source>
        <dbReference type="SAM" id="Coils"/>
    </source>
</evidence>
<sequence length="510" mass="56702">MASKELYHLLRVLDERDIPLRRDDVAWAFDSPNTKEATTSWIHEYLTPISLLTKEELNFHEKRPSASSGLNATVSSRTLSDADFEAAISSLEQSTQAIEKQCQMLEAQKKALQDLTTPASNDPAVCDSKQAKQKKLARDKAQLDFEINRLSDSLQTKLTTSSKHCDTSVSAISNNIDRILEKDDKLLDGLQKLLPKLSPDTHQDAHLSAEIDRLCNLLTSLTIQEIQARMDTAFTTSCSTTTTTTTNGIDKKLEKQRLSLRAELSELCNEIDGLATMAVDTRFRRPLRHALATSNFDSDGDRARWTDYLTSTLHHLTTRLEVLAEHFAHLHAHHNALKQTAASLDTTLLRPAQDPRRASQPLSRAPSTPASKGLKPLRLVQAHSEQDPVTQTLRHFDIKGVPDATDTTALTATLDKTLHSRSLELRDLETHTARAISDSLAECLAKGDRDVEALVRAVYIFSRYGTTRLIEGGVEEALEGLERHTERVGALMRGVDVEEVRRGVARVVGE</sequence>
<feature type="compositionally biased region" description="Polar residues" evidence="2">
    <location>
        <begin position="360"/>
        <end position="370"/>
    </location>
</feature>